<dbReference type="RefSeq" id="WP_115628366.1">
    <property type="nucleotide sequence ID" value="NZ_UIGI01000001.1"/>
</dbReference>
<dbReference type="EMBL" id="UIGI01000001">
    <property type="protein sequence ID" value="SUW63665.1"/>
    <property type="molecule type" value="Genomic_DNA"/>
</dbReference>
<protein>
    <submittedName>
        <fullName evidence="2">Putative DNA-binding transcriptional regulator</fullName>
    </submittedName>
</protein>
<reference evidence="2 3" key="1">
    <citation type="submission" date="2018-06" db="EMBL/GenBank/DDBJ databases">
        <authorList>
            <consortium name="Pathogen Informatics"/>
            <person name="Doyle S."/>
        </authorList>
    </citation>
    <scope>NUCLEOTIDE SEQUENCE [LARGE SCALE GENOMIC DNA]</scope>
    <source>
        <strain evidence="2 3">NCTC12119</strain>
    </source>
</reference>
<dbReference type="GO" id="GO:0003677">
    <property type="term" value="F:DNA binding"/>
    <property type="evidence" value="ECO:0007669"/>
    <property type="project" value="UniProtKB-KW"/>
</dbReference>
<proteinExistence type="predicted"/>
<evidence type="ECO:0000313" key="3">
    <source>
        <dbReference type="Proteomes" id="UP000255528"/>
    </source>
</evidence>
<feature type="domain" description="IprA winged helix-turn-helix" evidence="1">
    <location>
        <begin position="151"/>
        <end position="218"/>
    </location>
</feature>
<dbReference type="InterPro" id="IPR014710">
    <property type="entry name" value="RmlC-like_jellyroll"/>
</dbReference>
<dbReference type="Pfam" id="PF15977">
    <property type="entry name" value="HTH_46"/>
    <property type="match status" value="1"/>
</dbReference>
<dbReference type="AlphaFoldDB" id="A0A381C6Z2"/>
<dbReference type="InterPro" id="IPR041687">
    <property type="entry name" value="HTH_46"/>
</dbReference>
<gene>
    <name evidence="2" type="ORF">NCTC12119_02157</name>
</gene>
<sequence length="221" mass="25431">MKSKIFVENITQSVPVSTAKPLVHIQKLMDCISPYAEIFTPSRGEALRYIYNNKRVCYLLHEGNVTLHRRGDGMILNSEKGPFLLGVSNLQTQHPHLYVRASENVKISRISAERISLVIEKEQLWESLCHLIIYTASRIYEHCTVISQLSSYEIIRIQLLELMQESERFRMNVTAANYIQDRTYLSRSGIMRILSRLREDGHIELQRGVLLGVSNLPVKCS</sequence>
<name>A0A381C6Z2_9ENTR</name>
<dbReference type="Gene3D" id="2.60.120.10">
    <property type="entry name" value="Jelly Rolls"/>
    <property type="match status" value="1"/>
</dbReference>
<keyword evidence="2" id="KW-0238">DNA-binding</keyword>
<organism evidence="2 3">
    <name type="scientific">Buttiauxella agrestis</name>
    <dbReference type="NCBI Taxonomy" id="82977"/>
    <lineage>
        <taxon>Bacteria</taxon>
        <taxon>Pseudomonadati</taxon>
        <taxon>Pseudomonadota</taxon>
        <taxon>Gammaproteobacteria</taxon>
        <taxon>Enterobacterales</taxon>
        <taxon>Enterobacteriaceae</taxon>
        <taxon>Buttiauxella</taxon>
    </lineage>
</organism>
<evidence type="ECO:0000313" key="2">
    <source>
        <dbReference type="EMBL" id="SUW63665.1"/>
    </source>
</evidence>
<accession>A0A381C6Z2</accession>
<dbReference type="Proteomes" id="UP000255528">
    <property type="component" value="Unassembled WGS sequence"/>
</dbReference>
<evidence type="ECO:0000259" key="1">
    <source>
        <dbReference type="Pfam" id="PF15977"/>
    </source>
</evidence>